<keyword evidence="1" id="KW-0472">Membrane</keyword>
<comment type="caution">
    <text evidence="2">The sequence shown here is derived from an EMBL/GenBank/DDBJ whole genome shotgun (WGS) entry which is preliminary data.</text>
</comment>
<dbReference type="AlphaFoldDB" id="A0A242A5W3"/>
<dbReference type="RefSeq" id="WP_086274382.1">
    <property type="nucleotide sequence ID" value="NZ_NGKU01000001.1"/>
</dbReference>
<proteinExistence type="predicted"/>
<feature type="transmembrane region" description="Helical" evidence="1">
    <location>
        <begin position="259"/>
        <end position="285"/>
    </location>
</feature>
<organism evidence="2 3">
    <name type="scientific">Candidatus Enterococcus testudinis</name>
    <dbReference type="NCBI Taxonomy" id="1834191"/>
    <lineage>
        <taxon>Bacteria</taxon>
        <taxon>Bacillati</taxon>
        <taxon>Bacillota</taxon>
        <taxon>Bacilli</taxon>
        <taxon>Lactobacillales</taxon>
        <taxon>Enterococcaceae</taxon>
        <taxon>Enterococcus</taxon>
    </lineage>
</organism>
<feature type="transmembrane region" description="Helical" evidence="1">
    <location>
        <begin position="338"/>
        <end position="364"/>
    </location>
</feature>
<feature type="transmembrane region" description="Helical" evidence="1">
    <location>
        <begin position="163"/>
        <end position="181"/>
    </location>
</feature>
<feature type="transmembrane region" description="Helical" evidence="1">
    <location>
        <begin position="211"/>
        <end position="239"/>
    </location>
</feature>
<feature type="transmembrane region" description="Helical" evidence="1">
    <location>
        <begin position="12"/>
        <end position="34"/>
    </location>
</feature>
<dbReference type="Proteomes" id="UP000195043">
    <property type="component" value="Unassembled WGS sequence"/>
</dbReference>
<protein>
    <submittedName>
        <fullName evidence="2">Uncharacterized protein</fullName>
    </submittedName>
</protein>
<dbReference type="OrthoDB" id="2285906at2"/>
<gene>
    <name evidence="2" type="ORF">A5886_001504</name>
</gene>
<reference evidence="2 3" key="1">
    <citation type="submission" date="2017-05" db="EMBL/GenBank/DDBJ databases">
        <title>The Genome Sequence of Enterococcus sp. 8G7_MSG3316.</title>
        <authorList>
            <consortium name="The Broad Institute Genomics Platform"/>
            <consortium name="The Broad Institute Genomic Center for Infectious Diseases"/>
            <person name="Earl A."/>
            <person name="Manson A."/>
            <person name="Schwartman J."/>
            <person name="Gilmore M."/>
            <person name="Abouelleil A."/>
            <person name="Cao P."/>
            <person name="Chapman S."/>
            <person name="Cusick C."/>
            <person name="Shea T."/>
            <person name="Young S."/>
            <person name="Neafsey D."/>
            <person name="Nusbaum C."/>
            <person name="Birren B."/>
        </authorList>
    </citation>
    <scope>NUCLEOTIDE SEQUENCE [LARGE SCALE GENOMIC DNA]</scope>
    <source>
        <strain evidence="2 3">8G7_MSG3316</strain>
    </source>
</reference>
<dbReference type="STRING" id="1834191.A5886_001504"/>
<keyword evidence="1" id="KW-1133">Transmembrane helix</keyword>
<dbReference type="EMBL" id="NGKU01000001">
    <property type="protein sequence ID" value="OTN76427.1"/>
    <property type="molecule type" value="Genomic_DNA"/>
</dbReference>
<keyword evidence="3" id="KW-1185">Reference proteome</keyword>
<evidence type="ECO:0000313" key="3">
    <source>
        <dbReference type="Proteomes" id="UP000195043"/>
    </source>
</evidence>
<name>A0A242A5W3_9ENTE</name>
<evidence type="ECO:0000256" key="1">
    <source>
        <dbReference type="SAM" id="Phobius"/>
    </source>
</evidence>
<evidence type="ECO:0000313" key="2">
    <source>
        <dbReference type="EMBL" id="OTN76427.1"/>
    </source>
</evidence>
<feature type="transmembrane region" description="Helical" evidence="1">
    <location>
        <begin position="292"/>
        <end position="318"/>
    </location>
</feature>
<sequence length="370" mass="42880">MTREWRQLIKHKFSSLPFLVFFILLMLPFLFQLFTHRFSETSETAFWQQQLIHGREIEAGLSGVSMQETDLLYLTERNTLVSHWLEADELLDKENMLAIEERIITQDLLYTGALHIDPRSAQVLRQRQVELAYLLAHPEVRPVNDSFLAASALSFFITWVQNMPSVIILCIFSLGFTFIFGQEKRTGTIHFLNIIPMHPIRKGLNKFCCGWLYMIGSFCMAVLAFLGIGTLFTGFGHLHYPVIIYRGPLQVFAIETSRYLFYIFMYLLCIVTFLSLISFTTSLFVRKSWKQLIFLAAIIVLIKEPFLGSDSAGHWHILSPFSDMNNSRLMIALTAAPFNFSVWAPIYILMLINGFLLLQALWLIHKRQRM</sequence>
<keyword evidence="1" id="KW-0812">Transmembrane</keyword>
<accession>A0A242A5W3</accession>